<name>A0AAD9VM49_9HYME</name>
<dbReference type="InterPro" id="IPR001878">
    <property type="entry name" value="Znf_CCHC"/>
</dbReference>
<evidence type="ECO:0000313" key="3">
    <source>
        <dbReference type="EMBL" id="KAK2578855.1"/>
    </source>
</evidence>
<evidence type="ECO:0000259" key="2">
    <source>
        <dbReference type="SMART" id="SM00343"/>
    </source>
</evidence>
<reference evidence="3" key="1">
    <citation type="submission" date="2021-08" db="EMBL/GenBank/DDBJ databases">
        <authorList>
            <person name="Misof B."/>
            <person name="Oliver O."/>
            <person name="Podsiadlowski L."/>
            <person name="Donath A."/>
            <person name="Peters R."/>
            <person name="Mayer C."/>
            <person name="Rust J."/>
            <person name="Gunkel S."/>
            <person name="Lesny P."/>
            <person name="Martin S."/>
            <person name="Oeyen J.P."/>
            <person name="Petersen M."/>
            <person name="Panagiotis P."/>
            <person name="Wilbrandt J."/>
            <person name="Tanja T."/>
        </authorList>
    </citation>
    <scope>NUCLEOTIDE SEQUENCE</scope>
    <source>
        <strain evidence="3">GBR_01_08_01A</strain>
        <tissue evidence="3">Thorax + abdomen</tissue>
    </source>
</reference>
<reference evidence="3" key="2">
    <citation type="journal article" date="2023" name="Commun. Biol.">
        <title>Intrasexual cuticular hydrocarbon dimorphism in a wasp sheds light on hydrocarbon biosynthesis genes in Hymenoptera.</title>
        <authorList>
            <person name="Moris V.C."/>
            <person name="Podsiadlowski L."/>
            <person name="Martin S."/>
            <person name="Oeyen J.P."/>
            <person name="Donath A."/>
            <person name="Petersen M."/>
            <person name="Wilbrandt J."/>
            <person name="Misof B."/>
            <person name="Liedtke D."/>
            <person name="Thamm M."/>
            <person name="Scheiner R."/>
            <person name="Schmitt T."/>
            <person name="Niehuis O."/>
        </authorList>
    </citation>
    <scope>NUCLEOTIDE SEQUENCE</scope>
    <source>
        <strain evidence="3">GBR_01_08_01A</strain>
    </source>
</reference>
<dbReference type="AlphaFoldDB" id="A0AAD9VM49"/>
<sequence length="145" mass="16773">MDHATRATLFWEEKITYDQAYKIATTLETAEENALSIDKWREKDLKSDINWVQSKQKMPSKQSYRGTSRGGSAAQRGYKSEHEQSNRGTEQNTRRLSVNTDTREADNRTCYCFGKPNHWARDCYHRFNTCSVCKKKGHLAAVCRG</sequence>
<protein>
    <recommendedName>
        <fullName evidence="2">CCHC-type domain-containing protein</fullName>
    </recommendedName>
</protein>
<dbReference type="SUPFAM" id="SSF57756">
    <property type="entry name" value="Retrovirus zinc finger-like domains"/>
    <property type="match status" value="1"/>
</dbReference>
<evidence type="ECO:0000256" key="1">
    <source>
        <dbReference type="SAM" id="MobiDB-lite"/>
    </source>
</evidence>
<dbReference type="Gene3D" id="4.10.60.10">
    <property type="entry name" value="Zinc finger, CCHC-type"/>
    <property type="match status" value="1"/>
</dbReference>
<dbReference type="InterPro" id="IPR036875">
    <property type="entry name" value="Znf_CCHC_sf"/>
</dbReference>
<feature type="domain" description="CCHC-type" evidence="2">
    <location>
        <begin position="129"/>
        <end position="145"/>
    </location>
</feature>
<dbReference type="EMBL" id="JAIFRP010000149">
    <property type="protein sequence ID" value="KAK2578855.1"/>
    <property type="molecule type" value="Genomic_DNA"/>
</dbReference>
<feature type="region of interest" description="Disordered" evidence="1">
    <location>
        <begin position="51"/>
        <end position="100"/>
    </location>
</feature>
<dbReference type="Proteomes" id="UP001258017">
    <property type="component" value="Unassembled WGS sequence"/>
</dbReference>
<dbReference type="GO" id="GO:0003676">
    <property type="term" value="F:nucleic acid binding"/>
    <property type="evidence" value="ECO:0007669"/>
    <property type="project" value="InterPro"/>
</dbReference>
<feature type="compositionally biased region" description="Polar residues" evidence="1">
    <location>
        <begin position="51"/>
        <end position="66"/>
    </location>
</feature>
<feature type="domain" description="CCHC-type" evidence="2">
    <location>
        <begin position="109"/>
        <end position="125"/>
    </location>
</feature>
<dbReference type="SMART" id="SM00343">
    <property type="entry name" value="ZnF_C2HC"/>
    <property type="match status" value="2"/>
</dbReference>
<feature type="compositionally biased region" description="Polar residues" evidence="1">
    <location>
        <begin position="86"/>
        <end position="100"/>
    </location>
</feature>
<accession>A0AAD9VM49</accession>
<dbReference type="GO" id="GO:0008270">
    <property type="term" value="F:zinc ion binding"/>
    <property type="evidence" value="ECO:0007669"/>
    <property type="project" value="InterPro"/>
</dbReference>
<keyword evidence="4" id="KW-1185">Reference proteome</keyword>
<comment type="caution">
    <text evidence="3">The sequence shown here is derived from an EMBL/GenBank/DDBJ whole genome shotgun (WGS) entry which is preliminary data.</text>
</comment>
<proteinExistence type="predicted"/>
<evidence type="ECO:0000313" key="4">
    <source>
        <dbReference type="Proteomes" id="UP001258017"/>
    </source>
</evidence>
<organism evidence="3 4">
    <name type="scientific">Odynerus spinipes</name>
    <dbReference type="NCBI Taxonomy" id="1348599"/>
    <lineage>
        <taxon>Eukaryota</taxon>
        <taxon>Metazoa</taxon>
        <taxon>Ecdysozoa</taxon>
        <taxon>Arthropoda</taxon>
        <taxon>Hexapoda</taxon>
        <taxon>Insecta</taxon>
        <taxon>Pterygota</taxon>
        <taxon>Neoptera</taxon>
        <taxon>Endopterygota</taxon>
        <taxon>Hymenoptera</taxon>
        <taxon>Apocrita</taxon>
        <taxon>Aculeata</taxon>
        <taxon>Vespoidea</taxon>
        <taxon>Vespidae</taxon>
        <taxon>Eumeninae</taxon>
        <taxon>Odynerus</taxon>
    </lineage>
</organism>
<gene>
    <name evidence="3" type="ORF">KPH14_000800</name>
</gene>